<proteinExistence type="predicted"/>
<evidence type="ECO:0000313" key="3">
    <source>
        <dbReference type="Proteomes" id="UP001200110"/>
    </source>
</evidence>
<dbReference type="SUPFAM" id="SSF52218">
    <property type="entry name" value="Flavoproteins"/>
    <property type="match status" value="1"/>
</dbReference>
<dbReference type="InterPro" id="IPR029039">
    <property type="entry name" value="Flavoprotein-like_sf"/>
</dbReference>
<evidence type="ECO:0000259" key="1">
    <source>
        <dbReference type="Pfam" id="PF12724"/>
    </source>
</evidence>
<dbReference type="EMBL" id="JAKKOR010000011">
    <property type="protein sequence ID" value="MCF8589778.1"/>
    <property type="molecule type" value="Genomic_DNA"/>
</dbReference>
<dbReference type="Gene3D" id="3.40.50.360">
    <property type="match status" value="1"/>
</dbReference>
<dbReference type="Pfam" id="PF12724">
    <property type="entry name" value="Flavodoxin_5"/>
    <property type="match status" value="1"/>
</dbReference>
<dbReference type="InterPro" id="IPR026816">
    <property type="entry name" value="Flavodoxin_dom"/>
</dbReference>
<dbReference type="Proteomes" id="UP001200110">
    <property type="component" value="Unassembled WGS sequence"/>
</dbReference>
<sequence>MNSLIVVASKSHGNTRRIAEAMAETLDARVVTPDEVYDAEIDAADLIGWGSGIYWMSFAPELRRRVQRLDARGRGRAFVFSTSGLPETPLRRYSRALVESLAGRGFTVADDVFACRGLDTMGPLALIGGVNKGAPTTNDLAAAQAFARRVRES</sequence>
<keyword evidence="3" id="KW-1185">Reference proteome</keyword>
<accession>A0ABS9IW42</accession>
<feature type="domain" description="Flavodoxin" evidence="1">
    <location>
        <begin position="5"/>
        <end position="88"/>
    </location>
</feature>
<comment type="caution">
    <text evidence="2">The sequence shown here is derived from an EMBL/GenBank/DDBJ whole genome shotgun (WGS) entry which is preliminary data.</text>
</comment>
<reference evidence="2 3" key="1">
    <citation type="submission" date="2022-01" db="EMBL/GenBank/DDBJ databases">
        <authorList>
            <person name="Huang Y."/>
        </authorList>
    </citation>
    <scope>NUCLEOTIDE SEQUENCE [LARGE SCALE GENOMIC DNA]</scope>
    <source>
        <strain evidence="2 3">HY366</strain>
    </source>
</reference>
<evidence type="ECO:0000313" key="2">
    <source>
        <dbReference type="EMBL" id="MCF8589778.1"/>
    </source>
</evidence>
<gene>
    <name evidence="2" type="ORF">L5G33_15060</name>
</gene>
<organism evidence="2 3">
    <name type="scientific">Gordonia liuliyuniae</name>
    <dbReference type="NCBI Taxonomy" id="2911517"/>
    <lineage>
        <taxon>Bacteria</taxon>
        <taxon>Bacillati</taxon>
        <taxon>Actinomycetota</taxon>
        <taxon>Actinomycetes</taxon>
        <taxon>Mycobacteriales</taxon>
        <taxon>Gordoniaceae</taxon>
        <taxon>Gordonia</taxon>
    </lineage>
</organism>
<name>A0ABS9IW42_9ACTN</name>
<protein>
    <submittedName>
        <fullName evidence="2">Flavodoxin family protein</fullName>
    </submittedName>
</protein>
<dbReference type="RefSeq" id="WP_236999004.1">
    <property type="nucleotide sequence ID" value="NZ_JAKKOR010000011.1"/>
</dbReference>